<evidence type="ECO:0000313" key="4">
    <source>
        <dbReference type="Proteomes" id="UP000280819"/>
    </source>
</evidence>
<feature type="transmembrane region" description="Helical" evidence="2">
    <location>
        <begin position="67"/>
        <end position="86"/>
    </location>
</feature>
<dbReference type="Proteomes" id="UP000280819">
    <property type="component" value="Unassembled WGS sequence"/>
</dbReference>
<dbReference type="EMBL" id="RQZG01000017">
    <property type="protein sequence ID" value="RRD03704.1"/>
    <property type="molecule type" value="Genomic_DNA"/>
</dbReference>
<keyword evidence="2" id="KW-0812">Transmembrane</keyword>
<dbReference type="Pfam" id="PF02585">
    <property type="entry name" value="PIG-L"/>
    <property type="match status" value="1"/>
</dbReference>
<feature type="transmembrane region" description="Helical" evidence="2">
    <location>
        <begin position="6"/>
        <end position="25"/>
    </location>
</feature>
<dbReference type="SUPFAM" id="SSF102588">
    <property type="entry name" value="LmbE-like"/>
    <property type="match status" value="1"/>
</dbReference>
<dbReference type="InterPro" id="IPR024078">
    <property type="entry name" value="LmbE-like_dom_sf"/>
</dbReference>
<dbReference type="Gene3D" id="3.40.50.10320">
    <property type="entry name" value="LmbE-like"/>
    <property type="match status" value="1"/>
</dbReference>
<protein>
    <submittedName>
        <fullName evidence="3">PIG-L family deacetylase</fullName>
    </submittedName>
</protein>
<comment type="caution">
    <text evidence="3">The sequence shown here is derived from an EMBL/GenBank/DDBJ whole genome shotgun (WGS) entry which is preliminary data.</text>
</comment>
<feature type="transmembrane region" description="Helical" evidence="2">
    <location>
        <begin position="37"/>
        <end position="55"/>
    </location>
</feature>
<dbReference type="RefSeq" id="WP_124845579.1">
    <property type="nucleotide sequence ID" value="NZ_JAUNKP010000050.1"/>
</dbReference>
<accession>A0A3P1T331</accession>
<proteinExistence type="predicted"/>
<dbReference type="GO" id="GO:0016811">
    <property type="term" value="F:hydrolase activity, acting on carbon-nitrogen (but not peptide) bonds, in linear amides"/>
    <property type="evidence" value="ECO:0007669"/>
    <property type="project" value="TreeGrafter"/>
</dbReference>
<dbReference type="PANTHER" id="PTHR12993:SF11">
    <property type="entry name" value="N-ACETYLGLUCOSAMINYL-PHOSPHATIDYLINOSITOL DE-N-ACETYLASE"/>
    <property type="match status" value="1"/>
</dbReference>
<evidence type="ECO:0000256" key="1">
    <source>
        <dbReference type="ARBA" id="ARBA00022833"/>
    </source>
</evidence>
<dbReference type="AlphaFoldDB" id="A0A3P1T331"/>
<dbReference type="GO" id="GO:0016137">
    <property type="term" value="P:glycoside metabolic process"/>
    <property type="evidence" value="ECO:0007669"/>
    <property type="project" value="UniProtKB-ARBA"/>
</dbReference>
<organism evidence="3 4">
    <name type="scientific">Arachnia propionica</name>
    <dbReference type="NCBI Taxonomy" id="1750"/>
    <lineage>
        <taxon>Bacteria</taxon>
        <taxon>Bacillati</taxon>
        <taxon>Actinomycetota</taxon>
        <taxon>Actinomycetes</taxon>
        <taxon>Propionibacteriales</taxon>
        <taxon>Propionibacteriaceae</taxon>
        <taxon>Arachnia</taxon>
    </lineage>
</organism>
<evidence type="ECO:0000313" key="3">
    <source>
        <dbReference type="EMBL" id="RRD03704.1"/>
    </source>
</evidence>
<gene>
    <name evidence="3" type="ORF">EII34_12920</name>
</gene>
<keyword evidence="1" id="KW-0862">Zinc</keyword>
<dbReference type="OrthoDB" id="3514174at2"/>
<reference evidence="3 4" key="1">
    <citation type="submission" date="2018-11" db="EMBL/GenBank/DDBJ databases">
        <title>Genomes From Bacteria Associated with the Canine Oral Cavity: a Test Case for Automated Genome-Based Taxonomic Assignment.</title>
        <authorList>
            <person name="Coil D.A."/>
            <person name="Jospin G."/>
            <person name="Darling A.E."/>
            <person name="Wallis C."/>
            <person name="Davis I.J."/>
            <person name="Harris S."/>
            <person name="Eisen J.A."/>
            <person name="Holcombe L.J."/>
            <person name="O'Flynn C."/>
        </authorList>
    </citation>
    <scope>NUCLEOTIDE SEQUENCE [LARGE SCALE GENOMIC DNA]</scope>
    <source>
        <strain evidence="3 4">OH887_COT-365</strain>
    </source>
</reference>
<keyword evidence="2" id="KW-0472">Membrane</keyword>
<keyword evidence="2" id="KW-1133">Transmembrane helix</keyword>
<dbReference type="PANTHER" id="PTHR12993">
    <property type="entry name" value="N-ACETYLGLUCOSAMINYL-PHOSPHATIDYLINOSITOL DE-N-ACETYLASE-RELATED"/>
    <property type="match status" value="1"/>
</dbReference>
<sequence>MPDSFVPLVLISLHTLAVFLYALAKVSLSRRISQYRLLYRFVIVSAGVMIPANLACLSTPPGAVHTLIQSFSIASLAAIAALTWHFRHPSCRQDPSRIVLAIGAHPDDLELACSGTLARLVDNGHRVHALVMTHGAVGGDASIRPGEARNGARFLGLTSCELHDLPDTHLAESSNVMIGLIETAIARHHPDLILTHSANDQHQDHVAVHWATRRAARNHPAIICYESPSATPAFCPQAYVDVSGYLDTKQMAVELHRDQSEKPYMTTSVLQGVATFRGRQARMDDAEGFEVIRLPLFGGIL</sequence>
<dbReference type="InterPro" id="IPR003737">
    <property type="entry name" value="GlcNAc_PI_deacetylase-related"/>
</dbReference>
<name>A0A3P1T331_9ACTN</name>
<evidence type="ECO:0000256" key="2">
    <source>
        <dbReference type="SAM" id="Phobius"/>
    </source>
</evidence>